<evidence type="ECO:0000259" key="8">
    <source>
        <dbReference type="Pfam" id="PF01529"/>
    </source>
</evidence>
<evidence type="ECO:0000313" key="10">
    <source>
        <dbReference type="Proteomes" id="UP000186804"/>
    </source>
</evidence>
<dbReference type="GO" id="GO:0016020">
    <property type="term" value="C:membrane"/>
    <property type="evidence" value="ECO:0007669"/>
    <property type="project" value="UniProtKB-SubCell"/>
</dbReference>
<dbReference type="Pfam" id="PF01529">
    <property type="entry name" value="DHHC"/>
    <property type="match status" value="1"/>
</dbReference>
<evidence type="ECO:0000256" key="2">
    <source>
        <dbReference type="ARBA" id="ARBA00022679"/>
    </source>
</evidence>
<comment type="subcellular location">
    <subcellularLocation>
        <location evidence="1">Membrane</location>
        <topology evidence="1">Multi-pass membrane protein</topology>
    </subcellularLocation>
</comment>
<keyword evidence="6 7" id="KW-0012">Acyltransferase</keyword>
<keyword evidence="10" id="KW-1185">Reference proteome</keyword>
<keyword evidence="5 7" id="KW-0472">Membrane</keyword>
<name>A0A1J4MV17_9CRYT</name>
<keyword evidence="4 7" id="KW-1133">Transmembrane helix</keyword>
<dbReference type="InterPro" id="IPR001594">
    <property type="entry name" value="Palmitoyltrfase_DHHC"/>
</dbReference>
<comment type="domain">
    <text evidence="7">The DHHC domain is required for palmitoyltransferase activity.</text>
</comment>
<comment type="catalytic activity">
    <reaction evidence="7">
        <text>L-cysteinyl-[protein] + hexadecanoyl-CoA = S-hexadecanoyl-L-cysteinyl-[protein] + CoA</text>
        <dbReference type="Rhea" id="RHEA:36683"/>
        <dbReference type="Rhea" id="RHEA-COMP:10131"/>
        <dbReference type="Rhea" id="RHEA-COMP:11032"/>
        <dbReference type="ChEBI" id="CHEBI:29950"/>
        <dbReference type="ChEBI" id="CHEBI:57287"/>
        <dbReference type="ChEBI" id="CHEBI:57379"/>
        <dbReference type="ChEBI" id="CHEBI:74151"/>
        <dbReference type="EC" id="2.3.1.225"/>
    </reaction>
</comment>
<feature type="transmembrane region" description="Helical" evidence="7">
    <location>
        <begin position="65"/>
        <end position="88"/>
    </location>
</feature>
<dbReference type="GO" id="GO:0019706">
    <property type="term" value="F:protein-cysteine S-palmitoyltransferase activity"/>
    <property type="evidence" value="ECO:0007669"/>
    <property type="project" value="UniProtKB-EC"/>
</dbReference>
<accession>A0A1J4MV17</accession>
<organism evidence="9 10">
    <name type="scientific">Cryptosporidium andersoni</name>
    <dbReference type="NCBI Taxonomy" id="117008"/>
    <lineage>
        <taxon>Eukaryota</taxon>
        <taxon>Sar</taxon>
        <taxon>Alveolata</taxon>
        <taxon>Apicomplexa</taxon>
        <taxon>Conoidasida</taxon>
        <taxon>Coccidia</taxon>
        <taxon>Eucoccidiorida</taxon>
        <taxon>Eimeriorina</taxon>
        <taxon>Cryptosporidiidae</taxon>
        <taxon>Cryptosporidium</taxon>
    </lineage>
</organism>
<keyword evidence="3 7" id="KW-0812">Transmembrane</keyword>
<feature type="transmembrane region" description="Helical" evidence="7">
    <location>
        <begin position="163"/>
        <end position="187"/>
    </location>
</feature>
<sequence length="332" mass="38724">MENWKYCYIKLSETIYKVHTDIVIITKFILRRLPVIFTFFLIITGDYITTNYVHNILISTKQPTIRYIGIVSMLSYQICVTLLIASYLQLINLDPGSLQVLSCPKKKPSDADMKYDRTCTKCNPQRWKPLRAHHCSTCETCIFKMDHHCIWINNCIGFSNQKLFILFLIYILICCIISLLSVLLLLYTLSITSSVFDLRDWTYINNIFILFNIIYSIIFGTAAFVFLLDQFEAIKSNTSLVETYQSVYGELQGFARQFTNIFGNNILLWILPIQVNNKPNFLENLYVELSREEMKPLKTNKSKDWVVLDGIIEVNSDKNKYNKQFTGLYNTN</sequence>
<dbReference type="InterPro" id="IPR039859">
    <property type="entry name" value="PFA4/ZDH16/20/ERF2-like"/>
</dbReference>
<dbReference type="RefSeq" id="XP_067069952.1">
    <property type="nucleotide sequence ID" value="XM_067213864.1"/>
</dbReference>
<dbReference type="AlphaFoldDB" id="A0A1J4MV17"/>
<keyword evidence="2 7" id="KW-0808">Transferase</keyword>
<evidence type="ECO:0000256" key="6">
    <source>
        <dbReference type="ARBA" id="ARBA00023315"/>
    </source>
</evidence>
<proteinExistence type="inferred from homology"/>
<dbReference type="PROSITE" id="PS50216">
    <property type="entry name" value="DHHC"/>
    <property type="match status" value="1"/>
</dbReference>
<dbReference type="PANTHER" id="PTHR12246">
    <property type="entry name" value="PALMITOYLTRANSFERASE ZDHHC16"/>
    <property type="match status" value="1"/>
</dbReference>
<protein>
    <recommendedName>
        <fullName evidence="7">Palmitoyltransferase</fullName>
        <ecNumber evidence="7">2.3.1.225</ecNumber>
    </recommendedName>
</protein>
<feature type="transmembrane region" description="Helical" evidence="7">
    <location>
        <begin position="33"/>
        <end position="53"/>
    </location>
</feature>
<dbReference type="VEuPathDB" id="CryptoDB:cand_036380"/>
<evidence type="ECO:0000256" key="4">
    <source>
        <dbReference type="ARBA" id="ARBA00022989"/>
    </source>
</evidence>
<feature type="domain" description="Palmitoyltransferase DHHC" evidence="8">
    <location>
        <begin position="115"/>
        <end position="245"/>
    </location>
</feature>
<evidence type="ECO:0000313" key="9">
    <source>
        <dbReference type="EMBL" id="OII78106.1"/>
    </source>
</evidence>
<dbReference type="OrthoDB" id="331948at2759"/>
<comment type="similarity">
    <text evidence="7">Belongs to the DHHC palmitoyltransferase family.</text>
</comment>
<gene>
    <name evidence="9" type="ORF">cand_036380</name>
</gene>
<evidence type="ECO:0000256" key="5">
    <source>
        <dbReference type="ARBA" id="ARBA00023136"/>
    </source>
</evidence>
<dbReference type="EC" id="2.3.1.225" evidence="7"/>
<evidence type="ECO:0000256" key="7">
    <source>
        <dbReference type="RuleBase" id="RU079119"/>
    </source>
</evidence>
<feature type="transmembrane region" description="Helical" evidence="7">
    <location>
        <begin position="207"/>
        <end position="228"/>
    </location>
</feature>
<dbReference type="Proteomes" id="UP000186804">
    <property type="component" value="Unassembled WGS sequence"/>
</dbReference>
<comment type="caution">
    <text evidence="9">The sequence shown here is derived from an EMBL/GenBank/DDBJ whole genome shotgun (WGS) entry which is preliminary data.</text>
</comment>
<dbReference type="EMBL" id="LRBS01000008">
    <property type="protein sequence ID" value="OII78106.1"/>
    <property type="molecule type" value="Genomic_DNA"/>
</dbReference>
<evidence type="ECO:0000256" key="3">
    <source>
        <dbReference type="ARBA" id="ARBA00022692"/>
    </source>
</evidence>
<evidence type="ECO:0000256" key="1">
    <source>
        <dbReference type="ARBA" id="ARBA00004141"/>
    </source>
</evidence>
<reference evidence="9 10" key="1">
    <citation type="submission" date="2016-10" db="EMBL/GenBank/DDBJ databases">
        <title>Reductive evolution of mitochondrial metabolism and differential evolution of invasion-related proteins in Cryptosporidium.</title>
        <authorList>
            <person name="Liu S."/>
            <person name="Roellig D.M."/>
            <person name="Guo Y."/>
            <person name="Li N."/>
            <person name="Frace M.A."/>
            <person name="Tang K."/>
            <person name="Zhang L."/>
            <person name="Feng Y."/>
            <person name="Xiao L."/>
        </authorList>
    </citation>
    <scope>NUCLEOTIDE SEQUENCE [LARGE SCALE GENOMIC DNA]</scope>
    <source>
        <strain evidence="9">30847</strain>
    </source>
</reference>
<dbReference type="GeneID" id="92367822"/>